<accession>X0Z4Y1</accession>
<protein>
    <submittedName>
        <fullName evidence="1">Uncharacterized protein</fullName>
    </submittedName>
</protein>
<dbReference type="AlphaFoldDB" id="X0Z4Y1"/>
<evidence type="ECO:0000313" key="1">
    <source>
        <dbReference type="EMBL" id="GAG64139.1"/>
    </source>
</evidence>
<reference evidence="1" key="1">
    <citation type="journal article" date="2014" name="Front. Microbiol.">
        <title>High frequency of phylogenetically diverse reductive dehalogenase-homologous genes in deep subseafloor sedimentary metagenomes.</title>
        <authorList>
            <person name="Kawai M."/>
            <person name="Futagami T."/>
            <person name="Toyoda A."/>
            <person name="Takaki Y."/>
            <person name="Nishi S."/>
            <person name="Hori S."/>
            <person name="Arai W."/>
            <person name="Tsubouchi T."/>
            <person name="Morono Y."/>
            <person name="Uchiyama I."/>
            <person name="Ito T."/>
            <person name="Fujiyama A."/>
            <person name="Inagaki F."/>
            <person name="Takami H."/>
        </authorList>
    </citation>
    <scope>NUCLEOTIDE SEQUENCE</scope>
    <source>
        <strain evidence="1">Expedition CK06-06</strain>
    </source>
</reference>
<dbReference type="EMBL" id="BART01009175">
    <property type="protein sequence ID" value="GAG64139.1"/>
    <property type="molecule type" value="Genomic_DNA"/>
</dbReference>
<name>X0Z4Y1_9ZZZZ</name>
<gene>
    <name evidence="1" type="ORF">S01H4_20410</name>
</gene>
<proteinExistence type="predicted"/>
<sequence>MTLAVKPASFASWTTFFHTGHRRCEKSRYAYQIGILFPGFFYKLCRLYIGSYITDHESAALQHYAHDTLPDIMYVTLHRTKDHPAGGLYITFL</sequence>
<comment type="caution">
    <text evidence="1">The sequence shown here is derived from an EMBL/GenBank/DDBJ whole genome shotgun (WGS) entry which is preliminary data.</text>
</comment>
<organism evidence="1">
    <name type="scientific">marine sediment metagenome</name>
    <dbReference type="NCBI Taxonomy" id="412755"/>
    <lineage>
        <taxon>unclassified sequences</taxon>
        <taxon>metagenomes</taxon>
        <taxon>ecological metagenomes</taxon>
    </lineage>
</organism>